<dbReference type="Proteomes" id="UP001194580">
    <property type="component" value="Unassembled WGS sequence"/>
</dbReference>
<gene>
    <name evidence="1" type="ORF">BGZ95_010662</name>
</gene>
<reference evidence="1" key="1">
    <citation type="journal article" date="2020" name="Fungal Divers.">
        <title>Resolving the Mortierellaceae phylogeny through synthesis of multi-gene phylogenetics and phylogenomics.</title>
        <authorList>
            <person name="Vandepol N."/>
            <person name="Liber J."/>
            <person name="Desiro A."/>
            <person name="Na H."/>
            <person name="Kennedy M."/>
            <person name="Barry K."/>
            <person name="Grigoriev I.V."/>
            <person name="Miller A.N."/>
            <person name="O'Donnell K."/>
            <person name="Stajich J.E."/>
            <person name="Bonito G."/>
        </authorList>
    </citation>
    <scope>NUCLEOTIDE SEQUENCE</scope>
    <source>
        <strain evidence="1">NRRL 28262</strain>
    </source>
</reference>
<proteinExistence type="predicted"/>
<dbReference type="AlphaFoldDB" id="A0AAD4DB27"/>
<accession>A0AAD4DB27</accession>
<evidence type="ECO:0000313" key="1">
    <source>
        <dbReference type="EMBL" id="KAG0273531.1"/>
    </source>
</evidence>
<evidence type="ECO:0000313" key="2">
    <source>
        <dbReference type="Proteomes" id="UP001194580"/>
    </source>
</evidence>
<comment type="caution">
    <text evidence="1">The sequence shown here is derived from an EMBL/GenBank/DDBJ whole genome shotgun (WGS) entry which is preliminary data.</text>
</comment>
<organism evidence="1 2">
    <name type="scientific">Linnemannia exigua</name>
    <dbReference type="NCBI Taxonomy" id="604196"/>
    <lineage>
        <taxon>Eukaryota</taxon>
        <taxon>Fungi</taxon>
        <taxon>Fungi incertae sedis</taxon>
        <taxon>Mucoromycota</taxon>
        <taxon>Mortierellomycotina</taxon>
        <taxon>Mortierellomycetes</taxon>
        <taxon>Mortierellales</taxon>
        <taxon>Mortierellaceae</taxon>
        <taxon>Linnemannia</taxon>
    </lineage>
</organism>
<dbReference type="PANTHER" id="PTHR12459:SF15">
    <property type="entry name" value="TRANSMEMBRANE PROTEIN 135"/>
    <property type="match status" value="1"/>
</dbReference>
<sequence>YILNGLVAGTAVLIEAPGRQMELALYCLPRALETSWKLMMKRGLVRNIKNGDIALFSASMGVLMTLYQNEPSVINKHYLTVLTRIFGHQKD</sequence>
<feature type="non-terminal residue" evidence="1">
    <location>
        <position position="1"/>
    </location>
</feature>
<dbReference type="InterPro" id="IPR026749">
    <property type="entry name" value="Tmem135"/>
</dbReference>
<dbReference type="EMBL" id="JAAAIL010000731">
    <property type="protein sequence ID" value="KAG0273531.1"/>
    <property type="molecule type" value="Genomic_DNA"/>
</dbReference>
<name>A0AAD4DB27_9FUNG</name>
<keyword evidence="2" id="KW-1185">Reference proteome</keyword>
<dbReference type="PANTHER" id="PTHR12459">
    <property type="entry name" value="TRANSMEMBRANE PROTEIN 135-RELATED"/>
    <property type="match status" value="1"/>
</dbReference>
<protein>
    <submittedName>
        <fullName evidence="1">Uncharacterized protein</fullName>
    </submittedName>
</protein>